<evidence type="ECO:0000259" key="2">
    <source>
        <dbReference type="SMART" id="SM00245"/>
    </source>
</evidence>
<dbReference type="Pfam" id="PF03572">
    <property type="entry name" value="Peptidase_S41"/>
    <property type="match status" value="1"/>
</dbReference>
<dbReference type="PANTHER" id="PTHR11261">
    <property type="entry name" value="INTERPHOTORECEPTOR RETINOID-BINDING PROTEIN"/>
    <property type="match status" value="1"/>
</dbReference>
<dbReference type="SUPFAM" id="SSF52096">
    <property type="entry name" value="ClpP/crotonase"/>
    <property type="match status" value="1"/>
</dbReference>
<keyword evidence="4" id="KW-1185">Reference proteome</keyword>
<evidence type="ECO:0000256" key="1">
    <source>
        <dbReference type="SAM" id="SignalP"/>
    </source>
</evidence>
<dbReference type="SMART" id="SM00245">
    <property type="entry name" value="TSPc"/>
    <property type="match status" value="1"/>
</dbReference>
<dbReference type="Proteomes" id="UP000824281">
    <property type="component" value="Chromosome"/>
</dbReference>
<organism evidence="3 4">
    <name type="scientific">Qipengyuania aurantiaca</name>
    <dbReference type="NCBI Taxonomy" id="2867233"/>
    <lineage>
        <taxon>Bacteria</taxon>
        <taxon>Pseudomonadati</taxon>
        <taxon>Pseudomonadota</taxon>
        <taxon>Alphaproteobacteria</taxon>
        <taxon>Sphingomonadales</taxon>
        <taxon>Erythrobacteraceae</taxon>
        <taxon>Qipengyuania</taxon>
    </lineage>
</organism>
<dbReference type="RefSeq" id="WP_221424889.1">
    <property type="nucleotide sequence ID" value="NZ_CP081295.1"/>
</dbReference>
<feature type="chain" id="PRO_5045148407" evidence="1">
    <location>
        <begin position="21"/>
        <end position="323"/>
    </location>
</feature>
<feature type="domain" description="Tail specific protease" evidence="2">
    <location>
        <begin position="103"/>
        <end position="304"/>
    </location>
</feature>
<dbReference type="CDD" id="cd07563">
    <property type="entry name" value="Peptidase_S41_IRBP"/>
    <property type="match status" value="1"/>
</dbReference>
<keyword evidence="1" id="KW-0732">Signal</keyword>
<dbReference type="Gene3D" id="3.30.750.44">
    <property type="match status" value="1"/>
</dbReference>
<accession>A0ABX8ZKB5</accession>
<gene>
    <name evidence="3" type="ORF">K3148_11365</name>
</gene>
<feature type="signal peptide" evidence="1">
    <location>
        <begin position="1"/>
        <end position="20"/>
    </location>
</feature>
<proteinExistence type="predicted"/>
<dbReference type="InterPro" id="IPR005151">
    <property type="entry name" value="Tail-specific_protease"/>
</dbReference>
<dbReference type="PANTHER" id="PTHR11261:SF3">
    <property type="entry name" value="RETINOL-BINDING PROTEIN 3"/>
    <property type="match status" value="1"/>
</dbReference>
<evidence type="ECO:0000313" key="4">
    <source>
        <dbReference type="Proteomes" id="UP000824281"/>
    </source>
</evidence>
<dbReference type="EMBL" id="CP081295">
    <property type="protein sequence ID" value="QZD89406.1"/>
    <property type="molecule type" value="Genomic_DNA"/>
</dbReference>
<sequence length="323" mass="35415">MKLRLALGVAFLALPLPALAAEVDPAEQRAALEEAIEMIETRYVGTQHIDTLTAELERLAAKVERAEDGQAFAKRVTERLRAVSGDGHLGLSYSEKPIPDPVEEGEQLTLNDDFEEWFGAGVNNGVQKIERLEDNVMLLDLRVFPPPSMGAETIAAAMNTVAQGNALIIDLRKNGGGAETVLLVMGYLVEPGSQFMSTYNRPRDEWTHESVPAWVPGKRFGSEKPLYILTSRRTFSAAEALAYSLQAMDRATIIGEVTGGGAHPFEYRKVSTHFALDLPEAMSRHPLTGTNWQDVGVKPDVEVPREEALDVALRLAREAIKGR</sequence>
<evidence type="ECO:0000313" key="3">
    <source>
        <dbReference type="EMBL" id="QZD89406.1"/>
    </source>
</evidence>
<dbReference type="Gene3D" id="3.90.226.10">
    <property type="entry name" value="2-enoyl-CoA Hydratase, Chain A, domain 1"/>
    <property type="match status" value="1"/>
</dbReference>
<protein>
    <submittedName>
        <fullName evidence="3">S41 family peptidase</fullName>
    </submittedName>
</protein>
<reference evidence="3 4" key="1">
    <citation type="submission" date="2021-08" db="EMBL/GenBank/DDBJ databases">
        <title>Comparative Genomics Analysis of the Genus Qipengyuania Reveals Extensive Genetic Diversity and Metabolic Versatility, Including the Description of Fifteen Novel Species.</title>
        <authorList>
            <person name="Liu Y."/>
        </authorList>
    </citation>
    <scope>NUCLEOTIDE SEQUENCE [LARGE SCALE GENOMIC DNA]</scope>
    <source>
        <strain evidence="3 4">1NDH13</strain>
    </source>
</reference>
<name>A0ABX8ZKB5_9SPHN</name>
<dbReference type="InterPro" id="IPR029045">
    <property type="entry name" value="ClpP/crotonase-like_dom_sf"/>
</dbReference>